<accession>A0A248K0D3</accession>
<feature type="transmembrane region" description="Helical" evidence="1">
    <location>
        <begin position="74"/>
        <end position="95"/>
    </location>
</feature>
<evidence type="ECO:0000256" key="2">
    <source>
        <dbReference type="SAM" id="SignalP"/>
    </source>
</evidence>
<feature type="transmembrane region" description="Helical" evidence="1">
    <location>
        <begin position="247"/>
        <end position="268"/>
    </location>
</feature>
<feature type="transmembrane region" description="Helical" evidence="1">
    <location>
        <begin position="140"/>
        <end position="162"/>
    </location>
</feature>
<keyword evidence="1" id="KW-0812">Transmembrane</keyword>
<dbReference type="KEGG" id="nao:Y958_25065"/>
<gene>
    <name evidence="3" type="ORF">Y958_25065</name>
</gene>
<protein>
    <submittedName>
        <fullName evidence="3">Uncharacterized protein</fullName>
    </submittedName>
</protein>
<dbReference type="AlphaFoldDB" id="A0A248K0D3"/>
<feature type="transmembrane region" description="Helical" evidence="1">
    <location>
        <begin position="309"/>
        <end position="327"/>
    </location>
</feature>
<evidence type="ECO:0000313" key="4">
    <source>
        <dbReference type="Proteomes" id="UP000197153"/>
    </source>
</evidence>
<feature type="chain" id="PRO_5012964663" evidence="2">
    <location>
        <begin position="24"/>
        <end position="334"/>
    </location>
</feature>
<dbReference type="PANTHER" id="PTHR43044">
    <property type="match status" value="1"/>
</dbReference>
<feature type="transmembrane region" description="Helical" evidence="1">
    <location>
        <begin position="115"/>
        <end position="133"/>
    </location>
</feature>
<proteinExistence type="predicted"/>
<feature type="signal peptide" evidence="2">
    <location>
        <begin position="1"/>
        <end position="23"/>
    </location>
</feature>
<dbReference type="EMBL" id="CP022112">
    <property type="protein sequence ID" value="ASG24191.1"/>
    <property type="molecule type" value="Genomic_DNA"/>
</dbReference>
<keyword evidence="1" id="KW-1133">Transmembrane helix</keyword>
<feature type="transmembrane region" description="Helical" evidence="1">
    <location>
        <begin position="174"/>
        <end position="193"/>
    </location>
</feature>
<feature type="transmembrane region" description="Helical" evidence="1">
    <location>
        <begin position="205"/>
        <end position="227"/>
    </location>
</feature>
<reference evidence="3 4" key="1">
    <citation type="submission" date="2017-06" db="EMBL/GenBank/DDBJ databases">
        <title>Complete genome sequence of Nitrospirillum amazonense strain CBAmC, an endophytic nitrogen-fixing and plant growth-promoting bacterium, isolated from sugarcane.</title>
        <authorList>
            <person name="Schwab S."/>
            <person name="dos Santos Teixeira K.R."/>
            <person name="Simoes Araujo J.L."/>
            <person name="Soares Vidal M."/>
            <person name="Borges de Freitas H.R."/>
            <person name="Rivello Crivelaro A.L."/>
            <person name="Bueno de Camargo Nunes A."/>
            <person name="dos Santos C.M."/>
            <person name="Palmeira da Silva Rosa D."/>
            <person name="da Silva Padilha D."/>
            <person name="da Silva E."/>
            <person name="Araujo Terra L."/>
            <person name="Soares Mendes V."/>
            <person name="Farinelli L."/>
            <person name="Magalhaes Cruz L."/>
            <person name="Baldani J.I."/>
        </authorList>
    </citation>
    <scope>NUCLEOTIDE SEQUENCE [LARGE SCALE GENOMIC DNA]</scope>
    <source>
        <strain evidence="3 4">CBAmC</strain>
    </source>
</reference>
<name>A0A248K0D3_9PROT</name>
<organism evidence="3 4">
    <name type="scientific">Nitrospirillum viridazoti CBAmc</name>
    <dbReference type="NCBI Taxonomy" id="1441467"/>
    <lineage>
        <taxon>Bacteria</taxon>
        <taxon>Pseudomonadati</taxon>
        <taxon>Pseudomonadota</taxon>
        <taxon>Alphaproteobacteria</taxon>
        <taxon>Rhodospirillales</taxon>
        <taxon>Azospirillaceae</taxon>
        <taxon>Nitrospirillum</taxon>
        <taxon>Nitrospirillum viridazoti</taxon>
    </lineage>
</organism>
<sequence>MTARRYFPAVCGLLLCGAVLAYAAVEPAVALGGWLAAFAFWSGLPIAALILLAMMRLIPGVWRQGLAPGAEAALPLLALAALALLPLLIAPRVLYPWADEVMAGFRGWYLSSWPFRLRGVLFFALAGLLAWGLMRRRPAVPMAIFTLILLVPFQDLVATDWLMSLDPEFHSSGFGLYILSIQMVTALAVLIPLRVMADKTAPAGVLAGVWLTALLLWAYLAFMHYFISWSTDLAPGVRWYQRRGEGAWAVVEYAVAVLGLLPLFLLFFPPIRHSRLALARMAPVVLLGKVLETAWLVLPDLPRGQGPAAVAGVLALLGMGLLSWVGLRWREVRV</sequence>
<dbReference type="Proteomes" id="UP000197153">
    <property type="component" value="Chromosome 3"/>
</dbReference>
<dbReference type="PANTHER" id="PTHR43044:SF1">
    <property type="entry name" value="QUINOL:CYTOCHROME C OXIDOREDUCTASE QUINONE-BINDING SUBUNIT 2"/>
    <property type="match status" value="1"/>
</dbReference>
<feature type="transmembrane region" description="Helical" evidence="1">
    <location>
        <begin position="33"/>
        <end position="53"/>
    </location>
</feature>
<keyword evidence="2" id="KW-0732">Signal</keyword>
<keyword evidence="1" id="KW-0472">Membrane</keyword>
<evidence type="ECO:0000256" key="1">
    <source>
        <dbReference type="SAM" id="Phobius"/>
    </source>
</evidence>
<evidence type="ECO:0000313" key="3">
    <source>
        <dbReference type="EMBL" id="ASG24191.1"/>
    </source>
</evidence>
<feature type="transmembrane region" description="Helical" evidence="1">
    <location>
        <begin position="277"/>
        <end position="297"/>
    </location>
</feature>
<keyword evidence="4" id="KW-1185">Reference proteome</keyword>
<dbReference type="RefSeq" id="WP_088874633.1">
    <property type="nucleotide sequence ID" value="NZ_CP022112.1"/>
</dbReference>